<name>A0A4U5UCH9_COLLU</name>
<evidence type="ECO:0000256" key="7">
    <source>
        <dbReference type="ARBA" id="ARBA00023170"/>
    </source>
</evidence>
<dbReference type="EMBL" id="CM014083">
    <property type="protein sequence ID" value="TKS72206.1"/>
    <property type="molecule type" value="Genomic_DNA"/>
</dbReference>
<keyword evidence="6" id="KW-1015">Disulfide bond</keyword>
<dbReference type="PANTHER" id="PTHR12120">
    <property type="entry name" value="TNFR-CYS DOMAIN-CONTAINING PROTEIN"/>
    <property type="match status" value="1"/>
</dbReference>
<dbReference type="InterPro" id="IPR047526">
    <property type="entry name" value="TNR19/27/EDAR"/>
</dbReference>
<keyword evidence="8" id="KW-0325">Glycoprotein</keyword>
<evidence type="ECO:0000256" key="5">
    <source>
        <dbReference type="ARBA" id="ARBA00023136"/>
    </source>
</evidence>
<evidence type="ECO:0000256" key="4">
    <source>
        <dbReference type="ARBA" id="ARBA00022989"/>
    </source>
</evidence>
<keyword evidence="5 9" id="KW-0472">Membrane</keyword>
<dbReference type="AlphaFoldDB" id="A0A4U5UCH9"/>
<evidence type="ECO:0000256" key="2">
    <source>
        <dbReference type="ARBA" id="ARBA00022692"/>
    </source>
</evidence>
<evidence type="ECO:0000256" key="6">
    <source>
        <dbReference type="ARBA" id="ARBA00023157"/>
    </source>
</evidence>
<sequence>MRCTQCNLLNRLERSGCSSTRDARCGQCFPGYYELRSMTGEVELPCVPCYNHDTVHKECLFLRAQGSKGESTVTEPRASFKEPEEKRVKEETFSMVLIGSATASSIFLIALLLWAFLLTAERFKQVPEYCPAPEGILPTDDLQYTPLPSPTETPAKQSEALSQTLVPAQDSLRGHENDVHPTSIVINVTTNIKPSSQKQENITQEQQQSSCYSIEEMEQKLQTIWELAQGQSIEMLDYDSVQDLSLLLDSADNRNILRRLGRSLGVPPQVIAHLQGFQDLFQYLRTSTYTLLPQLAQAAALLPNPEVVARIHRAVVNK</sequence>
<keyword evidence="4 9" id="KW-1133">Transmembrane helix</keyword>
<dbReference type="Proteomes" id="UP000298787">
    <property type="component" value="Chromosome 6"/>
</dbReference>
<keyword evidence="11" id="KW-1185">Reference proteome</keyword>
<evidence type="ECO:0000256" key="8">
    <source>
        <dbReference type="ARBA" id="ARBA00023180"/>
    </source>
</evidence>
<protein>
    <submittedName>
        <fullName evidence="10">Tumor necrosis factor receptor superfamily member 19 TRADE</fullName>
    </submittedName>
</protein>
<reference evidence="10 11" key="1">
    <citation type="submission" date="2019-01" db="EMBL/GenBank/DDBJ databases">
        <title>Genome Assembly of Collichthys lucidus.</title>
        <authorList>
            <person name="Cai M."/>
            <person name="Xiao S."/>
        </authorList>
    </citation>
    <scope>NUCLEOTIDE SEQUENCE [LARGE SCALE GENOMIC DNA]</scope>
    <source>
        <strain evidence="10">JT15FE1705JMU</strain>
        <tissue evidence="10">Muscle</tissue>
    </source>
</reference>
<comment type="subcellular location">
    <subcellularLocation>
        <location evidence="1">Membrane</location>
        <topology evidence="1">Single-pass membrane protein</topology>
    </subcellularLocation>
</comment>
<evidence type="ECO:0000313" key="10">
    <source>
        <dbReference type="EMBL" id="TKS72206.1"/>
    </source>
</evidence>
<dbReference type="GO" id="GO:0016020">
    <property type="term" value="C:membrane"/>
    <property type="evidence" value="ECO:0007669"/>
    <property type="project" value="UniProtKB-SubCell"/>
</dbReference>
<dbReference type="STRING" id="240159.A0A4U5UCH9"/>
<dbReference type="GO" id="GO:0038023">
    <property type="term" value="F:signaling receptor activity"/>
    <property type="evidence" value="ECO:0007669"/>
    <property type="project" value="InterPro"/>
</dbReference>
<gene>
    <name evidence="10" type="ORF">D9C73_006280</name>
</gene>
<organism evidence="10 11">
    <name type="scientific">Collichthys lucidus</name>
    <name type="common">Big head croaker</name>
    <name type="synonym">Sciaena lucida</name>
    <dbReference type="NCBI Taxonomy" id="240159"/>
    <lineage>
        <taxon>Eukaryota</taxon>
        <taxon>Metazoa</taxon>
        <taxon>Chordata</taxon>
        <taxon>Craniata</taxon>
        <taxon>Vertebrata</taxon>
        <taxon>Euteleostomi</taxon>
        <taxon>Actinopterygii</taxon>
        <taxon>Neopterygii</taxon>
        <taxon>Teleostei</taxon>
        <taxon>Neoteleostei</taxon>
        <taxon>Acanthomorphata</taxon>
        <taxon>Eupercaria</taxon>
        <taxon>Sciaenidae</taxon>
        <taxon>Collichthys</taxon>
    </lineage>
</organism>
<keyword evidence="7 10" id="KW-0675">Receptor</keyword>
<keyword evidence="3" id="KW-0677">Repeat</keyword>
<dbReference type="GO" id="GO:0046330">
    <property type="term" value="P:positive regulation of JNK cascade"/>
    <property type="evidence" value="ECO:0007669"/>
    <property type="project" value="InterPro"/>
</dbReference>
<keyword evidence="2 9" id="KW-0812">Transmembrane</keyword>
<proteinExistence type="predicted"/>
<feature type="transmembrane region" description="Helical" evidence="9">
    <location>
        <begin position="96"/>
        <end position="117"/>
    </location>
</feature>
<accession>A0A4U5UCH9</accession>
<evidence type="ECO:0000313" key="11">
    <source>
        <dbReference type="Proteomes" id="UP000298787"/>
    </source>
</evidence>
<dbReference type="PANTHER" id="PTHR12120:SF10">
    <property type="entry name" value="TNFR-CYS DOMAIN-CONTAINING PROTEIN"/>
    <property type="match status" value="1"/>
</dbReference>
<dbReference type="GO" id="GO:0043123">
    <property type="term" value="P:positive regulation of canonical NF-kappaB signal transduction"/>
    <property type="evidence" value="ECO:0007669"/>
    <property type="project" value="InterPro"/>
</dbReference>
<evidence type="ECO:0000256" key="1">
    <source>
        <dbReference type="ARBA" id="ARBA00004167"/>
    </source>
</evidence>
<evidence type="ECO:0000256" key="3">
    <source>
        <dbReference type="ARBA" id="ARBA00022737"/>
    </source>
</evidence>
<evidence type="ECO:0000256" key="9">
    <source>
        <dbReference type="SAM" id="Phobius"/>
    </source>
</evidence>